<comment type="caution">
    <text evidence="2">The sequence shown here is derived from an EMBL/GenBank/DDBJ whole genome shotgun (WGS) entry which is preliminary data.</text>
</comment>
<gene>
    <name evidence="2" type="ORF">JIN78_16660</name>
</gene>
<evidence type="ECO:0000256" key="1">
    <source>
        <dbReference type="SAM" id="MobiDB-lite"/>
    </source>
</evidence>
<proteinExistence type="predicted"/>
<dbReference type="PROSITE" id="PS51257">
    <property type="entry name" value="PROKAR_LIPOPROTEIN"/>
    <property type="match status" value="1"/>
</dbReference>
<accession>A0A934VNU7</accession>
<dbReference type="EMBL" id="JAENIO010000094">
    <property type="protein sequence ID" value="MBK1835697.1"/>
    <property type="molecule type" value="Genomic_DNA"/>
</dbReference>
<organism evidence="2 3">
    <name type="scientific">Roseibacillus ishigakijimensis</name>
    <dbReference type="NCBI Taxonomy" id="454146"/>
    <lineage>
        <taxon>Bacteria</taxon>
        <taxon>Pseudomonadati</taxon>
        <taxon>Verrucomicrobiota</taxon>
        <taxon>Verrucomicrobiia</taxon>
        <taxon>Verrucomicrobiales</taxon>
        <taxon>Verrucomicrobiaceae</taxon>
        <taxon>Roseibacillus</taxon>
    </lineage>
</organism>
<name>A0A934VNU7_9BACT</name>
<feature type="region of interest" description="Disordered" evidence="1">
    <location>
        <begin position="152"/>
        <end position="189"/>
    </location>
</feature>
<protein>
    <submittedName>
        <fullName evidence="2">Uncharacterized protein</fullName>
    </submittedName>
</protein>
<dbReference type="AlphaFoldDB" id="A0A934VNU7"/>
<reference evidence="2" key="1">
    <citation type="submission" date="2021-01" db="EMBL/GenBank/DDBJ databases">
        <title>Modified the classification status of verrucomicrobia.</title>
        <authorList>
            <person name="Feng X."/>
        </authorList>
    </citation>
    <scope>NUCLEOTIDE SEQUENCE</scope>
    <source>
        <strain evidence="2">KCTC 12986</strain>
    </source>
</reference>
<feature type="compositionally biased region" description="Polar residues" evidence="1">
    <location>
        <begin position="165"/>
        <end position="178"/>
    </location>
</feature>
<keyword evidence="3" id="KW-1185">Reference proteome</keyword>
<sequence>MRHLLTIFFLCIFVGCREPADLPDAANSTSNIYDQEIEKFQEGQIRFQRLVSIVRDEASFDTAKPKLDLILSEWSEVADSLQKLEPPSNEEKARLRRLIDEGHKNTEPTGEDMLSLISIDSREEAALKWLEDFAAAGSRVGLEVNRLFGPPGYSATSEGVGPDASNGSAFGRSINQALANPAAGQAEPE</sequence>
<evidence type="ECO:0000313" key="2">
    <source>
        <dbReference type="EMBL" id="MBK1835697.1"/>
    </source>
</evidence>
<dbReference type="Proteomes" id="UP000604083">
    <property type="component" value="Unassembled WGS sequence"/>
</dbReference>
<evidence type="ECO:0000313" key="3">
    <source>
        <dbReference type="Proteomes" id="UP000604083"/>
    </source>
</evidence>
<dbReference type="RefSeq" id="WP_200393134.1">
    <property type="nucleotide sequence ID" value="NZ_JAENIO010000094.1"/>
</dbReference>